<dbReference type="Pfam" id="PF08666">
    <property type="entry name" value="SAF"/>
    <property type="match status" value="1"/>
</dbReference>
<dbReference type="SMART" id="SM00858">
    <property type="entry name" value="SAF"/>
    <property type="match status" value="1"/>
</dbReference>
<organism evidence="3">
    <name type="scientific">uncultured Nocardioidaceae bacterium</name>
    <dbReference type="NCBI Taxonomy" id="253824"/>
    <lineage>
        <taxon>Bacteria</taxon>
        <taxon>Bacillati</taxon>
        <taxon>Actinomycetota</taxon>
        <taxon>Actinomycetes</taxon>
        <taxon>Propionibacteriales</taxon>
        <taxon>Nocardioidaceae</taxon>
        <taxon>environmental samples</taxon>
    </lineage>
</organism>
<protein>
    <recommendedName>
        <fullName evidence="2">SAF domain-containing protein</fullName>
    </recommendedName>
</protein>
<dbReference type="AlphaFoldDB" id="A0A6J4MEM7"/>
<evidence type="ECO:0000256" key="1">
    <source>
        <dbReference type="SAM" id="SignalP"/>
    </source>
</evidence>
<dbReference type="Gene3D" id="3.90.1210.10">
    <property type="entry name" value="Antifreeze-like/N-acetylneuraminic acid synthase C-terminal domain"/>
    <property type="match status" value="1"/>
</dbReference>
<sequence length="201" mass="20372">MRRAVLAKRRPLAAVAAALAVLTAVSAARPPAPVTEPILVAAHDLRAGTTLAAEDLRVVERTREELPAGALHGAATTVAGQTLTGAMRAGEPLTDWRLLESLPADAVPAGQVLTSVRLADPAALVLLEAGRRIDLVAADPTGEVPATVVAFDALVVAVPQTDEAAVGVVDGPVVVLAVPAETAVELADAAVRWVLSPVVGP</sequence>
<dbReference type="InterPro" id="IPR013974">
    <property type="entry name" value="SAF"/>
</dbReference>
<keyword evidence="1" id="KW-0732">Signal</keyword>
<accession>A0A6J4MEM7</accession>
<dbReference type="CDD" id="cd11614">
    <property type="entry name" value="SAF_CpaB_FlgA_like"/>
    <property type="match status" value="1"/>
</dbReference>
<feature type="domain" description="SAF" evidence="2">
    <location>
        <begin position="36"/>
        <end position="99"/>
    </location>
</feature>
<gene>
    <name evidence="3" type="ORF">AVDCRST_MAG29-2669</name>
</gene>
<proteinExistence type="predicted"/>
<feature type="chain" id="PRO_5027105579" description="SAF domain-containing protein" evidence="1">
    <location>
        <begin position="28"/>
        <end position="201"/>
    </location>
</feature>
<feature type="signal peptide" evidence="1">
    <location>
        <begin position="1"/>
        <end position="27"/>
    </location>
</feature>
<evidence type="ECO:0000259" key="2">
    <source>
        <dbReference type="SMART" id="SM00858"/>
    </source>
</evidence>
<name>A0A6J4MEM7_9ACTN</name>
<dbReference type="EMBL" id="CADCUG010000152">
    <property type="protein sequence ID" value="CAA9357216.1"/>
    <property type="molecule type" value="Genomic_DNA"/>
</dbReference>
<reference evidence="3" key="1">
    <citation type="submission" date="2020-02" db="EMBL/GenBank/DDBJ databases">
        <authorList>
            <person name="Meier V. D."/>
        </authorList>
    </citation>
    <scope>NUCLEOTIDE SEQUENCE</scope>
    <source>
        <strain evidence="3">AVDCRST_MAG29</strain>
    </source>
</reference>
<evidence type="ECO:0000313" key="3">
    <source>
        <dbReference type="EMBL" id="CAA9357216.1"/>
    </source>
</evidence>